<dbReference type="Gene3D" id="1.20.1530.20">
    <property type="match status" value="1"/>
</dbReference>
<feature type="transmembrane region" description="Helical" evidence="8">
    <location>
        <begin position="158"/>
        <end position="179"/>
    </location>
</feature>
<evidence type="ECO:0000256" key="2">
    <source>
        <dbReference type="ARBA" id="ARBA00010110"/>
    </source>
</evidence>
<protein>
    <submittedName>
        <fullName evidence="9">Arsenic resistance protein</fullName>
    </submittedName>
</protein>
<dbReference type="InterPro" id="IPR004706">
    <property type="entry name" value="Arsenical-R_Acr3"/>
</dbReference>
<dbReference type="GO" id="GO:0015105">
    <property type="term" value="F:arsenite transmembrane transporter activity"/>
    <property type="evidence" value="ECO:0007669"/>
    <property type="project" value="TreeGrafter"/>
</dbReference>
<evidence type="ECO:0000313" key="10">
    <source>
        <dbReference type="Proteomes" id="UP000239047"/>
    </source>
</evidence>
<gene>
    <name evidence="9" type="ORF">C4B60_06540</name>
</gene>
<feature type="transmembrane region" description="Helical" evidence="8">
    <location>
        <begin position="7"/>
        <end position="28"/>
    </location>
</feature>
<proteinExistence type="inferred from homology"/>
<evidence type="ECO:0000256" key="6">
    <source>
        <dbReference type="ARBA" id="ARBA00022989"/>
    </source>
</evidence>
<keyword evidence="5 8" id="KW-0812">Transmembrane</keyword>
<keyword evidence="4" id="KW-1003">Cell membrane</keyword>
<reference evidence="9 10" key="1">
    <citation type="submission" date="2018-02" db="EMBL/GenBank/DDBJ databases">
        <title>Jeotgalibacillus proteolyticum sp. nov. a protease producing bacterium isolated from ocean sediments of Laizhou Bay.</title>
        <authorList>
            <person name="Li Y."/>
        </authorList>
    </citation>
    <scope>NUCLEOTIDE SEQUENCE [LARGE SCALE GENOMIC DNA]</scope>
    <source>
        <strain evidence="9 10">22-7</strain>
    </source>
</reference>
<evidence type="ECO:0000256" key="4">
    <source>
        <dbReference type="ARBA" id="ARBA00022475"/>
    </source>
</evidence>
<evidence type="ECO:0000256" key="7">
    <source>
        <dbReference type="ARBA" id="ARBA00023136"/>
    </source>
</evidence>
<dbReference type="InterPro" id="IPR038770">
    <property type="entry name" value="Na+/solute_symporter_sf"/>
</dbReference>
<dbReference type="GO" id="GO:0015104">
    <property type="term" value="F:antimonite transmembrane transporter activity"/>
    <property type="evidence" value="ECO:0007669"/>
    <property type="project" value="TreeGrafter"/>
</dbReference>
<dbReference type="GO" id="GO:0015297">
    <property type="term" value="F:antiporter activity"/>
    <property type="evidence" value="ECO:0007669"/>
    <property type="project" value="InterPro"/>
</dbReference>
<dbReference type="InterPro" id="IPR002657">
    <property type="entry name" value="BilAc:Na_symport/Acr3"/>
</dbReference>
<comment type="caution">
    <text evidence="9">The sequence shown here is derived from an EMBL/GenBank/DDBJ whole genome shotgun (WGS) entry which is preliminary data.</text>
</comment>
<dbReference type="Proteomes" id="UP000239047">
    <property type="component" value="Unassembled WGS sequence"/>
</dbReference>
<feature type="transmembrane region" description="Helical" evidence="8">
    <location>
        <begin position="94"/>
        <end position="114"/>
    </location>
</feature>
<organism evidence="9 10">
    <name type="scientific">Jeotgalibacillus proteolyticus</name>
    <dbReference type="NCBI Taxonomy" id="2082395"/>
    <lineage>
        <taxon>Bacteria</taxon>
        <taxon>Bacillati</taxon>
        <taxon>Bacillota</taxon>
        <taxon>Bacilli</taxon>
        <taxon>Bacillales</taxon>
        <taxon>Caryophanaceae</taxon>
        <taxon>Jeotgalibacillus</taxon>
    </lineage>
</organism>
<dbReference type="RefSeq" id="WP_104057280.1">
    <property type="nucleotide sequence ID" value="NZ_PREZ01000002.1"/>
</dbReference>
<keyword evidence="10" id="KW-1185">Reference proteome</keyword>
<comment type="subcellular location">
    <subcellularLocation>
        <location evidence="1">Cell membrane</location>
        <topology evidence="1">Multi-pass membrane protein</topology>
    </subcellularLocation>
</comment>
<dbReference type="OrthoDB" id="3254016at2"/>
<keyword evidence="6 8" id="KW-1133">Transmembrane helix</keyword>
<evidence type="ECO:0000256" key="1">
    <source>
        <dbReference type="ARBA" id="ARBA00004651"/>
    </source>
</evidence>
<sequence length="316" mass="35116">MNLFEKLYTVIIFLSVAIGIAIGQIDGIQENAEAFILPLLMLMLYLTFMQIPIHEIGKAFKNIKFTSISVIINFIWTPVLAWLLALLFLRDSPALFIGFIMLMVTPCTDWYLIFTKIARGNVALSMSILPLNLLLQIVLLPLYLLVFAGTAGVIELEFLIKSILLVLIVPLILALFTNWVFKKHPKKKESVLASLSALPLVFLSLAILAMFASQGNLLLANLDLLWKLLLPILLFFLINYVVSQETGERLNFPKPEKTSLGLTTIARNSPVALAIAITAFPNQPLIALTLIIGPLLELPILALVSQVLLVTNREDK</sequence>
<feature type="transmembrane region" description="Helical" evidence="8">
    <location>
        <begin position="126"/>
        <end position="146"/>
    </location>
</feature>
<dbReference type="Pfam" id="PF01758">
    <property type="entry name" value="SBF"/>
    <property type="match status" value="1"/>
</dbReference>
<evidence type="ECO:0000256" key="8">
    <source>
        <dbReference type="SAM" id="Phobius"/>
    </source>
</evidence>
<accession>A0A2S5GFU4</accession>
<dbReference type="PANTHER" id="PTHR43057">
    <property type="entry name" value="ARSENITE EFFLUX TRANSPORTER"/>
    <property type="match status" value="1"/>
</dbReference>
<feature type="transmembrane region" description="Helical" evidence="8">
    <location>
        <begin position="191"/>
        <end position="212"/>
    </location>
</feature>
<dbReference type="EMBL" id="PREZ01000002">
    <property type="protein sequence ID" value="PPA71795.1"/>
    <property type="molecule type" value="Genomic_DNA"/>
</dbReference>
<keyword evidence="7 8" id="KW-0472">Membrane</keyword>
<comment type="similarity">
    <text evidence="2">Belongs to the arsenical resistance-3 (ACR3) (TC 2.A.59) family.</text>
</comment>
<feature type="transmembrane region" description="Helical" evidence="8">
    <location>
        <begin position="286"/>
        <end position="310"/>
    </location>
</feature>
<evidence type="ECO:0000313" key="9">
    <source>
        <dbReference type="EMBL" id="PPA71795.1"/>
    </source>
</evidence>
<feature type="transmembrane region" description="Helical" evidence="8">
    <location>
        <begin position="65"/>
        <end position="88"/>
    </location>
</feature>
<keyword evidence="3" id="KW-0813">Transport</keyword>
<feature type="transmembrane region" description="Helical" evidence="8">
    <location>
        <begin position="34"/>
        <end position="53"/>
    </location>
</feature>
<name>A0A2S5GFU4_9BACL</name>
<feature type="transmembrane region" description="Helical" evidence="8">
    <location>
        <begin position="224"/>
        <end position="242"/>
    </location>
</feature>
<dbReference type="AlphaFoldDB" id="A0A2S5GFU4"/>
<evidence type="ECO:0000256" key="3">
    <source>
        <dbReference type="ARBA" id="ARBA00022448"/>
    </source>
</evidence>
<evidence type="ECO:0000256" key="5">
    <source>
        <dbReference type="ARBA" id="ARBA00022692"/>
    </source>
</evidence>
<dbReference type="GO" id="GO:0005886">
    <property type="term" value="C:plasma membrane"/>
    <property type="evidence" value="ECO:0007669"/>
    <property type="project" value="UniProtKB-SubCell"/>
</dbReference>
<dbReference type="PANTHER" id="PTHR43057:SF1">
    <property type="entry name" value="ARSENICAL-RESISTANCE PROTEIN 3"/>
    <property type="match status" value="1"/>
</dbReference>